<keyword evidence="7" id="KW-0539">Nucleus</keyword>
<accession>A0A7M7NXL1</accession>
<keyword evidence="6" id="KW-0378">Hydrolase</keyword>
<evidence type="ECO:0000256" key="4">
    <source>
        <dbReference type="ARBA" id="ARBA00022722"/>
    </source>
</evidence>
<dbReference type="RefSeq" id="XP_030843261.1">
    <property type="nucleotide sequence ID" value="XM_030987401.1"/>
</dbReference>
<name>A0A7M7NXL1_STRPU</name>
<dbReference type="GO" id="GO:0016787">
    <property type="term" value="F:hydrolase activity"/>
    <property type="evidence" value="ECO:0007669"/>
    <property type="project" value="UniProtKB-KW"/>
</dbReference>
<feature type="domain" description="DDE Tnp4" evidence="8">
    <location>
        <begin position="191"/>
        <end position="355"/>
    </location>
</feature>
<evidence type="ECO:0000256" key="2">
    <source>
        <dbReference type="ARBA" id="ARBA00004123"/>
    </source>
</evidence>
<dbReference type="InParanoid" id="A0A7M7NXL1"/>
<dbReference type="InterPro" id="IPR045249">
    <property type="entry name" value="HARBI1-like"/>
</dbReference>
<dbReference type="Proteomes" id="UP000007110">
    <property type="component" value="Unassembled WGS sequence"/>
</dbReference>
<dbReference type="OrthoDB" id="6123354at2759"/>
<keyword evidence="4" id="KW-0540">Nuclease</keyword>
<evidence type="ECO:0000259" key="8">
    <source>
        <dbReference type="Pfam" id="PF13359"/>
    </source>
</evidence>
<dbReference type="KEGG" id="spu:115924676"/>
<sequence length="431" mass="50137">MDGHDRLRLQYEIAVLQHQQSLMELAIHQVHVIRRRIKRRNQRRFWVRPWIGRRRQFGLYDQLLVHELRNEDQAAFKNFMRVPQEMFDELLTRVGPRITKQKTNYRDALHPGLKLALTLRDLASGTKYRSMSYGWRVPHNTISLLIPEVCQAIIKEYRDEMMKCPTTPEEWRAISDKFMEKWNFPRTCGALDGKHVNCKRPSNSGSLYYNYKGFYSVVLMALVDADYRFIWADIGGMGSASDAQIYNASELKACVEGGSLGFPDPDPLPNDNQDMPYFFVGDDAFALRPTMMKPYSLRGLTRPKRIYNYRLSRARRVVENAFGILANRFQVLLSTMQQQPETVKLIVTACMILHNLMRTRYPGMQNQQLDRAENLGRDYVPGAWRSGFNMQDTKVVSGNNTSSKEGKKQRNLIKHWANSEAGSVPWQDRMI</sequence>
<comment type="subcellular location">
    <subcellularLocation>
        <location evidence="2">Nucleus</location>
    </subcellularLocation>
</comment>
<dbReference type="EnsemblMetazoa" id="XM_030987401">
    <property type="protein sequence ID" value="XP_030843261"/>
    <property type="gene ID" value="LOC115924676"/>
</dbReference>
<evidence type="ECO:0000256" key="7">
    <source>
        <dbReference type="ARBA" id="ARBA00023242"/>
    </source>
</evidence>
<dbReference type="AlphaFoldDB" id="A0A7M7NXL1"/>
<dbReference type="PANTHER" id="PTHR22930:SF198">
    <property type="entry name" value="DDE TNP4 DOMAIN-CONTAINING PROTEIN"/>
    <property type="match status" value="1"/>
</dbReference>
<proteinExistence type="inferred from homology"/>
<comment type="cofactor">
    <cofactor evidence="1">
        <name>a divalent metal cation</name>
        <dbReference type="ChEBI" id="CHEBI:60240"/>
    </cofactor>
</comment>
<dbReference type="PANTHER" id="PTHR22930">
    <property type="match status" value="1"/>
</dbReference>
<protein>
    <recommendedName>
        <fullName evidence="8">DDE Tnp4 domain-containing protein</fullName>
    </recommendedName>
</protein>
<evidence type="ECO:0000313" key="10">
    <source>
        <dbReference type="Proteomes" id="UP000007110"/>
    </source>
</evidence>
<organism evidence="9 10">
    <name type="scientific">Strongylocentrotus purpuratus</name>
    <name type="common">Purple sea urchin</name>
    <dbReference type="NCBI Taxonomy" id="7668"/>
    <lineage>
        <taxon>Eukaryota</taxon>
        <taxon>Metazoa</taxon>
        <taxon>Echinodermata</taxon>
        <taxon>Eleutherozoa</taxon>
        <taxon>Echinozoa</taxon>
        <taxon>Echinoidea</taxon>
        <taxon>Euechinoidea</taxon>
        <taxon>Echinacea</taxon>
        <taxon>Camarodonta</taxon>
        <taxon>Echinidea</taxon>
        <taxon>Strongylocentrotidae</taxon>
        <taxon>Strongylocentrotus</taxon>
    </lineage>
</organism>
<dbReference type="InterPro" id="IPR027806">
    <property type="entry name" value="HARBI1_dom"/>
</dbReference>
<dbReference type="GO" id="GO:0005634">
    <property type="term" value="C:nucleus"/>
    <property type="evidence" value="ECO:0007669"/>
    <property type="project" value="UniProtKB-SubCell"/>
</dbReference>
<dbReference type="GeneID" id="115924676"/>
<reference evidence="9" key="2">
    <citation type="submission" date="2021-01" db="UniProtKB">
        <authorList>
            <consortium name="EnsemblMetazoa"/>
        </authorList>
    </citation>
    <scope>IDENTIFICATION</scope>
</reference>
<dbReference type="GO" id="GO:0046872">
    <property type="term" value="F:metal ion binding"/>
    <property type="evidence" value="ECO:0007669"/>
    <property type="project" value="UniProtKB-KW"/>
</dbReference>
<keyword evidence="5" id="KW-0479">Metal-binding</keyword>
<dbReference type="OMA" id="STRMAHE"/>
<keyword evidence="10" id="KW-1185">Reference proteome</keyword>
<evidence type="ECO:0000313" key="9">
    <source>
        <dbReference type="EnsemblMetazoa" id="XP_030843261"/>
    </source>
</evidence>
<dbReference type="Pfam" id="PF13359">
    <property type="entry name" value="DDE_Tnp_4"/>
    <property type="match status" value="1"/>
</dbReference>
<dbReference type="GO" id="GO:0004518">
    <property type="term" value="F:nuclease activity"/>
    <property type="evidence" value="ECO:0007669"/>
    <property type="project" value="UniProtKB-KW"/>
</dbReference>
<comment type="similarity">
    <text evidence="3">Belongs to the HARBI1 family.</text>
</comment>
<evidence type="ECO:0000256" key="6">
    <source>
        <dbReference type="ARBA" id="ARBA00022801"/>
    </source>
</evidence>
<evidence type="ECO:0000256" key="3">
    <source>
        <dbReference type="ARBA" id="ARBA00006958"/>
    </source>
</evidence>
<evidence type="ECO:0000256" key="5">
    <source>
        <dbReference type="ARBA" id="ARBA00022723"/>
    </source>
</evidence>
<evidence type="ECO:0000256" key="1">
    <source>
        <dbReference type="ARBA" id="ARBA00001968"/>
    </source>
</evidence>
<reference evidence="10" key="1">
    <citation type="submission" date="2015-02" db="EMBL/GenBank/DDBJ databases">
        <title>Genome sequencing for Strongylocentrotus purpuratus.</title>
        <authorList>
            <person name="Murali S."/>
            <person name="Liu Y."/>
            <person name="Vee V."/>
            <person name="English A."/>
            <person name="Wang M."/>
            <person name="Skinner E."/>
            <person name="Han Y."/>
            <person name="Muzny D.M."/>
            <person name="Worley K.C."/>
            <person name="Gibbs R.A."/>
        </authorList>
    </citation>
    <scope>NUCLEOTIDE SEQUENCE</scope>
</reference>